<feature type="compositionally biased region" description="Basic and acidic residues" evidence="1">
    <location>
        <begin position="116"/>
        <end position="125"/>
    </location>
</feature>
<feature type="region of interest" description="Disordered" evidence="1">
    <location>
        <begin position="102"/>
        <end position="125"/>
    </location>
</feature>
<organism evidence="2 3">
    <name type="scientific">Caenorhabditis tropicalis</name>
    <dbReference type="NCBI Taxonomy" id="1561998"/>
    <lineage>
        <taxon>Eukaryota</taxon>
        <taxon>Metazoa</taxon>
        <taxon>Ecdysozoa</taxon>
        <taxon>Nematoda</taxon>
        <taxon>Chromadorea</taxon>
        <taxon>Rhabditida</taxon>
        <taxon>Rhabditina</taxon>
        <taxon>Rhabditomorpha</taxon>
        <taxon>Rhabditoidea</taxon>
        <taxon>Rhabditidae</taxon>
        <taxon>Peloderinae</taxon>
        <taxon>Caenorhabditis</taxon>
    </lineage>
</organism>
<reference evidence="3" key="1">
    <citation type="submission" date="2016-11" db="UniProtKB">
        <authorList>
            <consortium name="WormBaseParasite"/>
        </authorList>
    </citation>
    <scope>IDENTIFICATION</scope>
</reference>
<evidence type="ECO:0000313" key="3">
    <source>
        <dbReference type="WBParaSite" id="Csp11.Scaffold593.g5185.t1"/>
    </source>
</evidence>
<proteinExistence type="predicted"/>
<dbReference type="AlphaFoldDB" id="A0A1I7TEM2"/>
<evidence type="ECO:0000256" key="1">
    <source>
        <dbReference type="SAM" id="MobiDB-lite"/>
    </source>
</evidence>
<protein>
    <submittedName>
        <fullName evidence="3">Uncharacterized protein</fullName>
    </submittedName>
</protein>
<keyword evidence="2" id="KW-1185">Reference proteome</keyword>
<dbReference type="eggNOG" id="ENOG502THQ9">
    <property type="taxonomic scope" value="Eukaryota"/>
</dbReference>
<evidence type="ECO:0000313" key="2">
    <source>
        <dbReference type="Proteomes" id="UP000095282"/>
    </source>
</evidence>
<name>A0A1I7TEM2_9PELO</name>
<dbReference type="Proteomes" id="UP000095282">
    <property type="component" value="Unplaced"/>
</dbReference>
<accession>A0A1I7TEM2</accession>
<dbReference type="WBParaSite" id="Csp11.Scaffold593.g5185.t1">
    <property type="protein sequence ID" value="Csp11.Scaffold593.g5185.t1"/>
    <property type="gene ID" value="Csp11.Scaffold593.g5185"/>
</dbReference>
<sequence length="125" mass="14653">MCIFCFQWFNLFGQWISRARRATFNEHNLLLTYQPRAYTHGHLFVPDPPTPCKFSQLPTESCTDSEFRNARDAHYKDEYHRAINSSAERKLIPPEKIETMRIEFEDSSSPSSSPSKSEKSPNFKF</sequence>